<dbReference type="PROSITE" id="PS51257">
    <property type="entry name" value="PROKAR_LIPOPROTEIN"/>
    <property type="match status" value="1"/>
</dbReference>
<evidence type="ECO:0000256" key="1">
    <source>
        <dbReference type="SAM" id="MobiDB-lite"/>
    </source>
</evidence>
<dbReference type="EMBL" id="BAAASE010000005">
    <property type="protein sequence ID" value="GAA2402558.1"/>
    <property type="molecule type" value="Genomic_DNA"/>
</dbReference>
<comment type="caution">
    <text evidence="3">The sequence shown here is derived from an EMBL/GenBank/DDBJ whole genome shotgun (WGS) entry which is preliminary data.</text>
</comment>
<evidence type="ECO:0000313" key="4">
    <source>
        <dbReference type="Proteomes" id="UP001499986"/>
    </source>
</evidence>
<feature type="region of interest" description="Disordered" evidence="1">
    <location>
        <begin position="33"/>
        <end position="80"/>
    </location>
</feature>
<keyword evidence="2" id="KW-0732">Signal</keyword>
<dbReference type="RefSeq" id="WP_346138434.1">
    <property type="nucleotide sequence ID" value="NZ_BAAASE010000005.1"/>
</dbReference>
<organism evidence="3 4">
    <name type="scientific">Streptomyces coeruleofuscus</name>
    <dbReference type="NCBI Taxonomy" id="66879"/>
    <lineage>
        <taxon>Bacteria</taxon>
        <taxon>Bacillati</taxon>
        <taxon>Actinomycetota</taxon>
        <taxon>Actinomycetes</taxon>
        <taxon>Kitasatosporales</taxon>
        <taxon>Streptomycetaceae</taxon>
        <taxon>Streptomyces</taxon>
    </lineage>
</organism>
<protein>
    <recommendedName>
        <fullName evidence="5">Lipoprotein</fullName>
    </recommendedName>
</protein>
<feature type="compositionally biased region" description="Low complexity" evidence="1">
    <location>
        <begin position="33"/>
        <end position="56"/>
    </location>
</feature>
<gene>
    <name evidence="3" type="ORF">GCM10010255_40430</name>
</gene>
<dbReference type="Proteomes" id="UP001499986">
    <property type="component" value="Unassembled WGS sequence"/>
</dbReference>
<sequence length="80" mass="7986">MRYVRLAKGAVTVAVSTAACHSLMYAGFAGAGESAAATGPAPTAPTAAAPANSDSSAARRRRYGQTVVSMPDSPSRSKAT</sequence>
<keyword evidence="4" id="KW-1185">Reference proteome</keyword>
<evidence type="ECO:0000256" key="2">
    <source>
        <dbReference type="SAM" id="SignalP"/>
    </source>
</evidence>
<feature type="signal peptide" evidence="2">
    <location>
        <begin position="1"/>
        <end position="31"/>
    </location>
</feature>
<proteinExistence type="predicted"/>
<reference evidence="4" key="1">
    <citation type="journal article" date="2019" name="Int. J. Syst. Evol. Microbiol.">
        <title>The Global Catalogue of Microorganisms (GCM) 10K type strain sequencing project: providing services to taxonomists for standard genome sequencing and annotation.</title>
        <authorList>
            <consortium name="The Broad Institute Genomics Platform"/>
            <consortium name="The Broad Institute Genome Sequencing Center for Infectious Disease"/>
            <person name="Wu L."/>
            <person name="Ma J."/>
        </authorList>
    </citation>
    <scope>NUCLEOTIDE SEQUENCE [LARGE SCALE GENOMIC DNA]</scope>
    <source>
        <strain evidence="4">JCM 4358</strain>
    </source>
</reference>
<evidence type="ECO:0008006" key="5">
    <source>
        <dbReference type="Google" id="ProtNLM"/>
    </source>
</evidence>
<feature type="compositionally biased region" description="Polar residues" evidence="1">
    <location>
        <begin position="66"/>
        <end position="80"/>
    </location>
</feature>
<accession>A0ABP5VGD6</accession>
<feature type="chain" id="PRO_5046768837" description="Lipoprotein" evidence="2">
    <location>
        <begin position="32"/>
        <end position="80"/>
    </location>
</feature>
<evidence type="ECO:0000313" key="3">
    <source>
        <dbReference type="EMBL" id="GAA2402558.1"/>
    </source>
</evidence>
<name>A0ABP5VGD6_9ACTN</name>